<evidence type="ECO:0000256" key="3">
    <source>
        <dbReference type="SAM" id="MobiDB-lite"/>
    </source>
</evidence>
<evidence type="ECO:0000256" key="1">
    <source>
        <dbReference type="ARBA" id="ARBA00022679"/>
    </source>
</evidence>
<comment type="similarity">
    <text evidence="2">Belongs to the CDP-alcohol phosphatidyltransferase class-I family.</text>
</comment>
<dbReference type="PROSITE" id="PS00379">
    <property type="entry name" value="CDP_ALCOHOL_P_TRANSF"/>
    <property type="match status" value="1"/>
</dbReference>
<keyword evidence="1 2" id="KW-0808">Transferase</keyword>
<feature type="transmembrane region" description="Helical" evidence="4">
    <location>
        <begin position="140"/>
        <end position="173"/>
    </location>
</feature>
<feature type="region of interest" description="Disordered" evidence="3">
    <location>
        <begin position="249"/>
        <end position="273"/>
    </location>
</feature>
<evidence type="ECO:0000256" key="4">
    <source>
        <dbReference type="SAM" id="Phobius"/>
    </source>
</evidence>
<dbReference type="Proteomes" id="UP001596004">
    <property type="component" value="Unassembled WGS sequence"/>
</dbReference>
<feature type="transmembrane region" description="Helical" evidence="4">
    <location>
        <begin position="193"/>
        <end position="226"/>
    </location>
</feature>
<dbReference type="Gene3D" id="1.20.120.1760">
    <property type="match status" value="1"/>
</dbReference>
<feature type="transmembrane region" description="Helical" evidence="4">
    <location>
        <begin position="12"/>
        <end position="32"/>
    </location>
</feature>
<dbReference type="GO" id="GO:0016740">
    <property type="term" value="F:transferase activity"/>
    <property type="evidence" value="ECO:0007669"/>
    <property type="project" value="UniProtKB-KW"/>
</dbReference>
<evidence type="ECO:0000256" key="2">
    <source>
        <dbReference type="RuleBase" id="RU003750"/>
    </source>
</evidence>
<keyword evidence="4" id="KW-0812">Transmembrane</keyword>
<dbReference type="EC" id="2.7.8.-" evidence="5"/>
<feature type="transmembrane region" description="Helical" evidence="4">
    <location>
        <begin position="67"/>
        <end position="87"/>
    </location>
</feature>
<accession>A0ABV9C921</accession>
<dbReference type="InterPro" id="IPR000462">
    <property type="entry name" value="CDP-OH_P_trans"/>
</dbReference>
<feature type="compositionally biased region" description="Basic and acidic residues" evidence="3">
    <location>
        <begin position="253"/>
        <end position="264"/>
    </location>
</feature>
<dbReference type="Pfam" id="PF01066">
    <property type="entry name" value="CDP-OH_P_transf"/>
    <property type="match status" value="1"/>
</dbReference>
<dbReference type="EMBL" id="JBHSFP010000001">
    <property type="protein sequence ID" value="MFC4529351.1"/>
    <property type="molecule type" value="Genomic_DNA"/>
</dbReference>
<feature type="transmembrane region" description="Helical" evidence="4">
    <location>
        <begin position="99"/>
        <end position="119"/>
    </location>
</feature>
<protein>
    <submittedName>
        <fullName evidence="5">CDP-alcohol phosphatidyltransferase family protein</fullName>
        <ecNumber evidence="5">2.7.8.-</ecNumber>
    </submittedName>
</protein>
<comment type="caution">
    <text evidence="5">The sequence shown here is derived from an EMBL/GenBank/DDBJ whole genome shotgun (WGS) entry which is preliminary data.</text>
</comment>
<keyword evidence="6" id="KW-1185">Reference proteome</keyword>
<evidence type="ECO:0000313" key="6">
    <source>
        <dbReference type="Proteomes" id="UP001596004"/>
    </source>
</evidence>
<dbReference type="InterPro" id="IPR043130">
    <property type="entry name" value="CDP-OH_PTrfase_TM_dom"/>
</dbReference>
<keyword evidence="4" id="KW-1133">Transmembrane helix</keyword>
<dbReference type="RefSeq" id="WP_380835802.1">
    <property type="nucleotide sequence ID" value="NZ_JBHSFP010000001.1"/>
</dbReference>
<name>A0ABV9C921_9ACTN</name>
<sequence length="273" mass="28307">MTTLDWRVTEIPVRGPAAGVGMQAVLLVVLWADAGLSPAGGLAGVACAVVLSVLLTRALDRSGSRSLGPAGLVTLARAELAAGVTALVTTDLTGGDAPVAYIVVLATVALILDGVDGHVARRTATVSELGARFDMETDAFLILVLSVHAAASTGVWVLAIGAMRYVFVAAAWAAPWLRAPLPPSFARKTVAALQGIILVIVSAEVVPGAVATGLAGLALASLVWSFGRDIWWLWLRRDRHTGRSPAHCQATALHERGRTAREAAEEPSLVHAL</sequence>
<proteinExistence type="inferred from homology"/>
<reference evidence="6" key="1">
    <citation type="journal article" date="2019" name="Int. J. Syst. Evol. Microbiol.">
        <title>The Global Catalogue of Microorganisms (GCM) 10K type strain sequencing project: providing services to taxonomists for standard genome sequencing and annotation.</title>
        <authorList>
            <consortium name="The Broad Institute Genomics Platform"/>
            <consortium name="The Broad Institute Genome Sequencing Center for Infectious Disease"/>
            <person name="Wu L."/>
            <person name="Ma J."/>
        </authorList>
    </citation>
    <scope>NUCLEOTIDE SEQUENCE [LARGE SCALE GENOMIC DNA]</scope>
    <source>
        <strain evidence="6">CGMCC 4.7132</strain>
    </source>
</reference>
<evidence type="ECO:0000313" key="5">
    <source>
        <dbReference type="EMBL" id="MFC4529351.1"/>
    </source>
</evidence>
<keyword evidence="4" id="KW-0472">Membrane</keyword>
<gene>
    <name evidence="5" type="ORF">ACFO60_01145</name>
</gene>
<dbReference type="InterPro" id="IPR048254">
    <property type="entry name" value="CDP_ALCOHOL_P_TRANSF_CS"/>
</dbReference>
<feature type="transmembrane region" description="Helical" evidence="4">
    <location>
        <begin position="38"/>
        <end position="55"/>
    </location>
</feature>
<organism evidence="5 6">
    <name type="scientific">Sphaerisporangium dianthi</name>
    <dbReference type="NCBI Taxonomy" id="1436120"/>
    <lineage>
        <taxon>Bacteria</taxon>
        <taxon>Bacillati</taxon>
        <taxon>Actinomycetota</taxon>
        <taxon>Actinomycetes</taxon>
        <taxon>Streptosporangiales</taxon>
        <taxon>Streptosporangiaceae</taxon>
        <taxon>Sphaerisporangium</taxon>
    </lineage>
</organism>